<dbReference type="Proteomes" id="UP000631114">
    <property type="component" value="Unassembled WGS sequence"/>
</dbReference>
<proteinExistence type="predicted"/>
<protein>
    <submittedName>
        <fullName evidence="2">Uncharacterized protein</fullName>
    </submittedName>
</protein>
<sequence length="623" mass="66494">MERSEPTLVPQWLKGTPNVTGAASSSHHFPSSSSHSDEPGVTLPTRNRSSLGIADHDSSSYSFASLDRFRKSSSSNGSIGHDKDNTSHLRSYSSFSRSYRDRDWDKDTLGFREKDRSIPGDKKSRAYSDADVFTSRIEKDMFKRSQSMISGKRDEVRPRRVVADVNNNNNHSSLNGAAAGNKVISVHKATFERDFPSLGVEEKQVVERVGSPGLNIAAQNLPMGTSAMIMGNGWTSALAEVPVISGKNSLGLSSVAQTAASSSGSLAPSTTTGLNMAETLAQAPSRARTTPQLSVETQRLEELAIKQSRQLIPMTPSMTKSSVLNSEKQKPKASARSEMSLASKIAQQQLTSTQPVNSLRGGTARSDVPKTSHGGKLLVLKAGRENGTSHPTKDSSSPTNASRIASNPLAVVAPTVGLAPMKSQNSPKVAVAAERKATVLPANNTSSIERRPINSQAQSRNDFFNLMRKKTVTNNSSAAPDPGPVPSPNILEKSGELMTEVTNDVSIQGNDITASDHSSLNADHGAVVASNGDVYEESQSSINNGVKHSSSDAILYPDEEEAAFLRSLGWDEGAGDEEGLTEEEINAFYEEYMKLRPSAKLCQGKMPLQLGSGSGSSSSESKS</sequence>
<feature type="region of interest" description="Disordered" evidence="1">
    <location>
        <begin position="72"/>
        <end position="92"/>
    </location>
</feature>
<feature type="region of interest" description="Disordered" evidence="1">
    <location>
        <begin position="315"/>
        <end position="404"/>
    </location>
</feature>
<keyword evidence="3" id="KW-1185">Reference proteome</keyword>
<feature type="region of interest" description="Disordered" evidence="1">
    <location>
        <begin position="1"/>
        <end position="56"/>
    </location>
</feature>
<dbReference type="EMBL" id="JADFTS010000006">
    <property type="protein sequence ID" value="KAF9599906.1"/>
    <property type="molecule type" value="Genomic_DNA"/>
</dbReference>
<accession>A0A835LUE7</accession>
<comment type="caution">
    <text evidence="2">The sequence shown here is derived from an EMBL/GenBank/DDBJ whole genome shotgun (WGS) entry which is preliminary data.</text>
</comment>
<feature type="compositionally biased region" description="Low complexity" evidence="1">
    <location>
        <begin position="24"/>
        <end position="34"/>
    </location>
</feature>
<feature type="compositionally biased region" description="Polar residues" evidence="1">
    <location>
        <begin position="316"/>
        <end position="326"/>
    </location>
</feature>
<evidence type="ECO:0000256" key="1">
    <source>
        <dbReference type="SAM" id="MobiDB-lite"/>
    </source>
</evidence>
<dbReference type="OrthoDB" id="1917528at2759"/>
<evidence type="ECO:0000313" key="3">
    <source>
        <dbReference type="Proteomes" id="UP000631114"/>
    </source>
</evidence>
<organism evidence="2 3">
    <name type="scientific">Coptis chinensis</name>
    <dbReference type="NCBI Taxonomy" id="261450"/>
    <lineage>
        <taxon>Eukaryota</taxon>
        <taxon>Viridiplantae</taxon>
        <taxon>Streptophyta</taxon>
        <taxon>Embryophyta</taxon>
        <taxon>Tracheophyta</taxon>
        <taxon>Spermatophyta</taxon>
        <taxon>Magnoliopsida</taxon>
        <taxon>Ranunculales</taxon>
        <taxon>Ranunculaceae</taxon>
        <taxon>Coptidoideae</taxon>
        <taxon>Coptis</taxon>
    </lineage>
</organism>
<name>A0A835LUE7_9MAGN</name>
<evidence type="ECO:0000313" key="2">
    <source>
        <dbReference type="EMBL" id="KAF9599906.1"/>
    </source>
</evidence>
<dbReference type="AlphaFoldDB" id="A0A835LUE7"/>
<dbReference type="PANTHER" id="PTHR34112:SF13">
    <property type="entry name" value="OS04G0448200 PROTEIN"/>
    <property type="match status" value="1"/>
</dbReference>
<reference evidence="2 3" key="1">
    <citation type="submission" date="2020-10" db="EMBL/GenBank/DDBJ databases">
        <title>The Coptis chinensis genome and diversification of protoberbering-type alkaloids.</title>
        <authorList>
            <person name="Wang B."/>
            <person name="Shu S."/>
            <person name="Song C."/>
            <person name="Liu Y."/>
        </authorList>
    </citation>
    <scope>NUCLEOTIDE SEQUENCE [LARGE SCALE GENOMIC DNA]</scope>
    <source>
        <strain evidence="2">HL-2020</strain>
        <tissue evidence="2">Leaf</tissue>
    </source>
</reference>
<feature type="compositionally biased region" description="Polar residues" evidence="1">
    <location>
        <begin position="386"/>
        <end position="404"/>
    </location>
</feature>
<feature type="compositionally biased region" description="Polar residues" evidence="1">
    <location>
        <begin position="345"/>
        <end position="357"/>
    </location>
</feature>
<gene>
    <name evidence="2" type="ORF">IFM89_001852</name>
</gene>
<dbReference type="PANTHER" id="PTHR34112">
    <property type="entry name" value="C-JUN-AMINO-TERMINAL KINASE-INTERACTING PROTEIN"/>
    <property type="match status" value="1"/>
</dbReference>